<accession>A0A8X6VND1</accession>
<protein>
    <submittedName>
        <fullName evidence="1">Uncharacterized protein</fullName>
    </submittedName>
</protein>
<dbReference type="AlphaFoldDB" id="A0A8X6VND1"/>
<keyword evidence="2" id="KW-1185">Reference proteome</keyword>
<reference evidence="1" key="1">
    <citation type="submission" date="2020-08" db="EMBL/GenBank/DDBJ databases">
        <title>Multicomponent nature underlies the extraordinary mechanical properties of spider dragline silk.</title>
        <authorList>
            <person name="Kono N."/>
            <person name="Nakamura H."/>
            <person name="Mori M."/>
            <person name="Yoshida Y."/>
            <person name="Ohtoshi R."/>
            <person name="Malay A.D."/>
            <person name="Moran D.A.P."/>
            <person name="Tomita M."/>
            <person name="Numata K."/>
            <person name="Arakawa K."/>
        </authorList>
    </citation>
    <scope>NUCLEOTIDE SEQUENCE</scope>
</reference>
<name>A0A8X6VND1_TRICX</name>
<organism evidence="1 2">
    <name type="scientific">Trichonephila clavipes</name>
    <name type="common">Golden silk orbweaver</name>
    <name type="synonym">Nephila clavipes</name>
    <dbReference type="NCBI Taxonomy" id="2585209"/>
    <lineage>
        <taxon>Eukaryota</taxon>
        <taxon>Metazoa</taxon>
        <taxon>Ecdysozoa</taxon>
        <taxon>Arthropoda</taxon>
        <taxon>Chelicerata</taxon>
        <taxon>Arachnida</taxon>
        <taxon>Araneae</taxon>
        <taxon>Araneomorphae</taxon>
        <taxon>Entelegynae</taxon>
        <taxon>Araneoidea</taxon>
        <taxon>Nephilidae</taxon>
        <taxon>Trichonephila</taxon>
    </lineage>
</organism>
<gene>
    <name evidence="1" type="primary">NCL1_25221</name>
    <name evidence="1" type="ORF">TNCV_2147671</name>
</gene>
<sequence>MTSCSHMCSPSCNGSHEPFFNKTMLNFTQQGDNTVSALLLPFLVLPDPHICHQSSISGIIGTASWASHEFERTRDKVTTSMERNVLRHHTELLCLNNRSYRIEHSR</sequence>
<dbReference type="Proteomes" id="UP000887159">
    <property type="component" value="Unassembled WGS sequence"/>
</dbReference>
<proteinExistence type="predicted"/>
<evidence type="ECO:0000313" key="1">
    <source>
        <dbReference type="EMBL" id="GFY20074.1"/>
    </source>
</evidence>
<evidence type="ECO:0000313" key="2">
    <source>
        <dbReference type="Proteomes" id="UP000887159"/>
    </source>
</evidence>
<dbReference type="EMBL" id="BMAU01021354">
    <property type="protein sequence ID" value="GFY20074.1"/>
    <property type="molecule type" value="Genomic_DNA"/>
</dbReference>
<comment type="caution">
    <text evidence="1">The sequence shown here is derived from an EMBL/GenBank/DDBJ whole genome shotgun (WGS) entry which is preliminary data.</text>
</comment>